<dbReference type="GO" id="GO:0043565">
    <property type="term" value="F:sequence-specific DNA binding"/>
    <property type="evidence" value="ECO:0007669"/>
    <property type="project" value="InterPro"/>
</dbReference>
<feature type="domain" description="HTH asnC-type" evidence="5">
    <location>
        <begin position="4"/>
        <end position="65"/>
    </location>
</feature>
<comment type="caution">
    <text evidence="6">The sequence shown here is derived from an EMBL/GenBank/DDBJ whole genome shotgun (WGS) entry which is preliminary data.</text>
</comment>
<dbReference type="InterPro" id="IPR036388">
    <property type="entry name" value="WH-like_DNA-bd_sf"/>
</dbReference>
<dbReference type="GO" id="GO:0043200">
    <property type="term" value="P:response to amino acid"/>
    <property type="evidence" value="ECO:0007669"/>
    <property type="project" value="TreeGrafter"/>
</dbReference>
<dbReference type="SUPFAM" id="SSF46785">
    <property type="entry name" value="Winged helix' DNA-binding domain"/>
    <property type="match status" value="1"/>
</dbReference>
<dbReference type="InterPro" id="IPR019888">
    <property type="entry name" value="Tscrpt_reg_AsnC-like"/>
</dbReference>
<dbReference type="InterPro" id="IPR019887">
    <property type="entry name" value="Tscrpt_reg_AsnC/Lrp_C"/>
</dbReference>
<organism evidence="6 7">
    <name type="scientific">Garicola koreensis</name>
    <dbReference type="NCBI Taxonomy" id="1262554"/>
    <lineage>
        <taxon>Bacteria</taxon>
        <taxon>Bacillati</taxon>
        <taxon>Actinomycetota</taxon>
        <taxon>Actinomycetes</taxon>
        <taxon>Micrococcales</taxon>
        <taxon>Micrococcaceae</taxon>
        <taxon>Garicola</taxon>
    </lineage>
</organism>
<evidence type="ECO:0000313" key="7">
    <source>
        <dbReference type="Proteomes" id="UP000547528"/>
    </source>
</evidence>
<dbReference type="Gene3D" id="1.10.10.10">
    <property type="entry name" value="Winged helix-like DNA-binding domain superfamily/Winged helix DNA-binding domain"/>
    <property type="match status" value="1"/>
</dbReference>
<evidence type="ECO:0000256" key="2">
    <source>
        <dbReference type="ARBA" id="ARBA00023125"/>
    </source>
</evidence>
<evidence type="ECO:0000256" key="1">
    <source>
        <dbReference type="ARBA" id="ARBA00023015"/>
    </source>
</evidence>
<dbReference type="PANTHER" id="PTHR30154">
    <property type="entry name" value="LEUCINE-RESPONSIVE REGULATORY PROTEIN"/>
    <property type="match status" value="1"/>
</dbReference>
<keyword evidence="2 6" id="KW-0238">DNA-binding</keyword>
<dbReference type="EMBL" id="JACIBT010000001">
    <property type="protein sequence ID" value="MBB3666454.1"/>
    <property type="molecule type" value="Genomic_DNA"/>
</dbReference>
<dbReference type="Proteomes" id="UP000547528">
    <property type="component" value="Unassembled WGS sequence"/>
</dbReference>
<keyword evidence="3" id="KW-0804">Transcription</keyword>
<accession>A0A7W5TU66</accession>
<keyword evidence="1" id="KW-0805">Transcription regulation</keyword>
<dbReference type="Pfam" id="PF13404">
    <property type="entry name" value="HTH_AsnC-type"/>
    <property type="match status" value="1"/>
</dbReference>
<dbReference type="InterPro" id="IPR011008">
    <property type="entry name" value="Dimeric_a/b-barrel"/>
</dbReference>
<sequence>MKAIDDLDLQILLLCVEQPRAGIREYARQLQVARGTVQARLENLQRRGIFHGWQPVIDPTALGYESKAFIRLNLAQGVLDEVTEHLVGLPEVMEADSTTGDSDILCVVVTSSPQDLEEAIQRILAIPGVHRTRTETVLRQRIPARTRPLLQSLRRALAAEAAGQSLQPHSAGPAPSTLTS</sequence>
<evidence type="ECO:0000259" key="5">
    <source>
        <dbReference type="PROSITE" id="PS50956"/>
    </source>
</evidence>
<dbReference type="RefSeq" id="WP_183356904.1">
    <property type="nucleotide sequence ID" value="NZ_BAABKR010000004.1"/>
</dbReference>
<dbReference type="InterPro" id="IPR000485">
    <property type="entry name" value="AsnC-type_HTH_dom"/>
</dbReference>
<protein>
    <submittedName>
        <fullName evidence="6">DNA-binding Lrp family transcriptional regulator</fullName>
    </submittedName>
</protein>
<dbReference type="Gene3D" id="3.30.70.920">
    <property type="match status" value="1"/>
</dbReference>
<evidence type="ECO:0000313" key="6">
    <source>
        <dbReference type="EMBL" id="MBB3666454.1"/>
    </source>
</evidence>
<dbReference type="PROSITE" id="PS50956">
    <property type="entry name" value="HTH_ASNC_2"/>
    <property type="match status" value="1"/>
</dbReference>
<evidence type="ECO:0000256" key="4">
    <source>
        <dbReference type="SAM" id="MobiDB-lite"/>
    </source>
</evidence>
<feature type="region of interest" description="Disordered" evidence="4">
    <location>
        <begin position="161"/>
        <end position="180"/>
    </location>
</feature>
<name>A0A7W5TU66_9MICC</name>
<dbReference type="InterPro" id="IPR036390">
    <property type="entry name" value="WH_DNA-bd_sf"/>
</dbReference>
<keyword evidence="7" id="KW-1185">Reference proteome</keyword>
<evidence type="ECO:0000256" key="3">
    <source>
        <dbReference type="ARBA" id="ARBA00023163"/>
    </source>
</evidence>
<proteinExistence type="predicted"/>
<gene>
    <name evidence="6" type="ORF">FHX47_000047</name>
</gene>
<dbReference type="AlphaFoldDB" id="A0A7W5TU66"/>
<dbReference type="PANTHER" id="PTHR30154:SF34">
    <property type="entry name" value="TRANSCRIPTIONAL REGULATOR AZLB"/>
    <property type="match status" value="1"/>
</dbReference>
<dbReference type="SMART" id="SM00344">
    <property type="entry name" value="HTH_ASNC"/>
    <property type="match status" value="1"/>
</dbReference>
<dbReference type="Pfam" id="PF01037">
    <property type="entry name" value="AsnC_trans_reg"/>
    <property type="match status" value="1"/>
</dbReference>
<dbReference type="GO" id="GO:0005829">
    <property type="term" value="C:cytosol"/>
    <property type="evidence" value="ECO:0007669"/>
    <property type="project" value="TreeGrafter"/>
</dbReference>
<dbReference type="SUPFAM" id="SSF54909">
    <property type="entry name" value="Dimeric alpha+beta barrel"/>
    <property type="match status" value="1"/>
</dbReference>
<reference evidence="6 7" key="1">
    <citation type="submission" date="2020-08" db="EMBL/GenBank/DDBJ databases">
        <title>Sequencing the genomes of 1000 actinobacteria strains.</title>
        <authorList>
            <person name="Klenk H.-P."/>
        </authorList>
    </citation>
    <scope>NUCLEOTIDE SEQUENCE [LARGE SCALE GENOMIC DNA]</scope>
    <source>
        <strain evidence="6 7">DSM 28238</strain>
    </source>
</reference>